<comment type="caution">
    <text evidence="2">The sequence shown here is derived from an EMBL/GenBank/DDBJ whole genome shotgun (WGS) entry which is preliminary data.</text>
</comment>
<feature type="region of interest" description="Disordered" evidence="1">
    <location>
        <begin position="118"/>
        <end position="159"/>
    </location>
</feature>
<name>A0A2T6ZGQ6_TUBBO</name>
<reference evidence="2 3" key="1">
    <citation type="submission" date="2017-04" db="EMBL/GenBank/DDBJ databases">
        <title>Draft genome sequence of Tuber borchii Vittad., a whitish edible truffle.</title>
        <authorList>
            <consortium name="DOE Joint Genome Institute"/>
            <person name="Murat C."/>
            <person name="Kuo A."/>
            <person name="Barry K.W."/>
            <person name="Clum A."/>
            <person name="Dockter R.B."/>
            <person name="Fauchery L."/>
            <person name="Iotti M."/>
            <person name="Kohler A."/>
            <person name="Labutti K."/>
            <person name="Lindquist E.A."/>
            <person name="Lipzen A."/>
            <person name="Ohm R.A."/>
            <person name="Wang M."/>
            <person name="Grigoriev I.V."/>
            <person name="Zambonelli A."/>
            <person name="Martin F.M."/>
        </authorList>
    </citation>
    <scope>NUCLEOTIDE SEQUENCE [LARGE SCALE GENOMIC DNA]</scope>
    <source>
        <strain evidence="2 3">Tbo3840</strain>
    </source>
</reference>
<organism evidence="2 3">
    <name type="scientific">Tuber borchii</name>
    <name type="common">White truffle</name>
    <dbReference type="NCBI Taxonomy" id="42251"/>
    <lineage>
        <taxon>Eukaryota</taxon>
        <taxon>Fungi</taxon>
        <taxon>Dikarya</taxon>
        <taxon>Ascomycota</taxon>
        <taxon>Pezizomycotina</taxon>
        <taxon>Pezizomycetes</taxon>
        <taxon>Pezizales</taxon>
        <taxon>Tuberaceae</taxon>
        <taxon>Tuber</taxon>
    </lineage>
</organism>
<feature type="compositionally biased region" description="Polar residues" evidence="1">
    <location>
        <begin position="20"/>
        <end position="46"/>
    </location>
</feature>
<accession>A0A2T6ZGQ6</accession>
<gene>
    <name evidence="2" type="ORF">B9Z19DRAFT_1132845</name>
</gene>
<sequence>MSNHYYEPVAGSPGTWSRRVPTSTSNGYYTPVSTLSSRDSSGSVRGNHSGGAPTPKRESPPMPRFRRMETLPTTGHRVSPPTLPPNGTPVFKRADTFPLIIHQDSPRASFQARREVTLPVYVPDPPPTPPYSAPSRSSKRRSQLSSRSQSSTTSRSPVRIIQGDRLSLVRSPSPIEIAIPPPIVREKPIYSPRHSYRESGASVISPLPATIYVPGEGDEEDELLPEREEDIYELHMQRPNNNRVYHTPPRSTQSSIARMSSFQAPSSPTSHRLDTLDTFLPPRRALSYGEPTQADLVNLWSAAQGAKRIPGTQNGAGKTFVLKMYRQAPLEHPNPVQHSLSFPEHFTFGTSPNNPFYALYAMRETTQDETFNELTLLRRDPTTGMDISVITLGLEPPSRRISPAGDGLITLIYPKEAVLSAMSPSTPLTRDGNTGFLAMGPQSKTQETRAKEAIQKAYTTECCRLSWNAQRRRYYLYHPGVAEGGDAYLVDITGEVGFDHLGAKGNIKLINVDTNETIVELDFARSLLFVNTRATGKIPNDYIVDVAVCAVLTVATVEGRRMRIVRRSQSSSSTMSGLGKWGDESSIDEGEREGCWGSMASWFGKVFKKRWG</sequence>
<dbReference type="OrthoDB" id="5383338at2759"/>
<evidence type="ECO:0000313" key="2">
    <source>
        <dbReference type="EMBL" id="PUU74662.1"/>
    </source>
</evidence>
<protein>
    <submittedName>
        <fullName evidence="2">Uncharacterized protein</fullName>
    </submittedName>
</protein>
<dbReference type="Proteomes" id="UP000244722">
    <property type="component" value="Unassembled WGS sequence"/>
</dbReference>
<feature type="region of interest" description="Disordered" evidence="1">
    <location>
        <begin position="1"/>
        <end position="90"/>
    </location>
</feature>
<feature type="compositionally biased region" description="Polar residues" evidence="1">
    <location>
        <begin position="240"/>
        <end position="270"/>
    </location>
</feature>
<dbReference type="AlphaFoldDB" id="A0A2T6ZGQ6"/>
<feature type="compositionally biased region" description="Low complexity" evidence="1">
    <location>
        <begin position="143"/>
        <end position="156"/>
    </location>
</feature>
<proteinExistence type="predicted"/>
<feature type="compositionally biased region" description="Pro residues" evidence="1">
    <location>
        <begin position="122"/>
        <end position="132"/>
    </location>
</feature>
<dbReference type="EMBL" id="NESQ01000282">
    <property type="protein sequence ID" value="PUU74662.1"/>
    <property type="molecule type" value="Genomic_DNA"/>
</dbReference>
<keyword evidence="3" id="KW-1185">Reference proteome</keyword>
<evidence type="ECO:0000313" key="3">
    <source>
        <dbReference type="Proteomes" id="UP000244722"/>
    </source>
</evidence>
<evidence type="ECO:0000256" key="1">
    <source>
        <dbReference type="SAM" id="MobiDB-lite"/>
    </source>
</evidence>
<feature type="region of interest" description="Disordered" evidence="1">
    <location>
        <begin position="240"/>
        <end position="274"/>
    </location>
</feature>